<reference evidence="1" key="1">
    <citation type="submission" date="2021-01" db="EMBL/GenBank/DDBJ databases">
        <authorList>
            <person name="Corre E."/>
            <person name="Pelletier E."/>
            <person name="Niang G."/>
            <person name="Scheremetjew M."/>
            <person name="Finn R."/>
            <person name="Kale V."/>
            <person name="Holt S."/>
            <person name="Cochrane G."/>
            <person name="Meng A."/>
            <person name="Brown T."/>
            <person name="Cohen L."/>
        </authorList>
    </citation>
    <scope>NUCLEOTIDE SEQUENCE</scope>
    <source>
        <strain evidence="1">UTEXLB2642</strain>
    </source>
</reference>
<protein>
    <submittedName>
        <fullName evidence="1">Uncharacterized protein</fullName>
    </submittedName>
</protein>
<sequence>MNQSQVTNKLKCHNDARKTNISNTNNYIKYIEDCRESISNICEILRMIDYNKTKNHELICLLKTRDVISHKLTFLNALEIQELAFWCCNFTTIFAKSKVITQKKYKLKYPKPSTCIMKLNVTVNLRVIEHFYAIEVINIVTAYRWIKKLNQSFANHLVTKVNKENILNRNCNKLKQGDKVFIEDVDEIWEGTFVTNVNSRNVLVIYEFQCDIALNKILKKAEREYYDSSFVFNNKNEEYLKAIGITKGM</sequence>
<proteinExistence type="predicted"/>
<dbReference type="AlphaFoldDB" id="A0A7S0SWE3"/>
<gene>
    <name evidence="1" type="ORF">CNEB1095_LOCUS2713</name>
</gene>
<evidence type="ECO:0000313" key="1">
    <source>
        <dbReference type="EMBL" id="CAD8718191.1"/>
    </source>
</evidence>
<name>A0A7S0SWE3_9STRA</name>
<organism evidence="1">
    <name type="scientific">Chromulina nebulosa</name>
    <dbReference type="NCBI Taxonomy" id="96789"/>
    <lineage>
        <taxon>Eukaryota</taxon>
        <taxon>Sar</taxon>
        <taxon>Stramenopiles</taxon>
        <taxon>Ochrophyta</taxon>
        <taxon>Chrysophyceae</taxon>
        <taxon>Chromulinales</taxon>
        <taxon>Chromulinaceae</taxon>
        <taxon>Chromulina</taxon>
    </lineage>
</organism>
<accession>A0A7S0SWE3</accession>
<dbReference type="EMBL" id="HBFD01004171">
    <property type="protein sequence ID" value="CAD8718191.1"/>
    <property type="molecule type" value="Transcribed_RNA"/>
</dbReference>